<evidence type="ECO:0000256" key="2">
    <source>
        <dbReference type="ARBA" id="ARBA00008814"/>
    </source>
</evidence>
<evidence type="ECO:0000256" key="1">
    <source>
        <dbReference type="ARBA" id="ARBA00004196"/>
    </source>
</evidence>
<feature type="compositionally biased region" description="Low complexity" evidence="5">
    <location>
        <begin position="46"/>
        <end position="65"/>
    </location>
</feature>
<evidence type="ECO:0000256" key="3">
    <source>
        <dbReference type="ARBA" id="ARBA00022448"/>
    </source>
</evidence>
<reference evidence="8" key="1">
    <citation type="journal article" date="2019" name="Int. J. Syst. Evol. Microbiol.">
        <title>The Global Catalogue of Microorganisms (GCM) 10K type strain sequencing project: providing services to taxonomists for standard genome sequencing and annotation.</title>
        <authorList>
            <consortium name="The Broad Institute Genomics Platform"/>
            <consortium name="The Broad Institute Genome Sequencing Center for Infectious Disease"/>
            <person name="Wu L."/>
            <person name="Ma J."/>
        </authorList>
    </citation>
    <scope>NUCLEOTIDE SEQUENCE [LARGE SCALE GENOMIC DNA]</scope>
    <source>
        <strain evidence="8">KCTC 12907</strain>
    </source>
</reference>
<dbReference type="PROSITE" id="PS50983">
    <property type="entry name" value="FE_B12_PBP"/>
    <property type="match status" value="1"/>
</dbReference>
<evidence type="ECO:0000256" key="5">
    <source>
        <dbReference type="SAM" id="MobiDB-lite"/>
    </source>
</evidence>
<keyword evidence="4" id="KW-0732">Signal</keyword>
<comment type="similarity">
    <text evidence="2">Belongs to the bacterial solute-binding protein 8 family.</text>
</comment>
<comment type="subcellular location">
    <subcellularLocation>
        <location evidence="1">Cell envelope</location>
    </subcellularLocation>
</comment>
<name>A0ABW2FJH8_9BACL</name>
<dbReference type="RefSeq" id="WP_378044734.1">
    <property type="nucleotide sequence ID" value="NZ_JBHMDN010000005.1"/>
</dbReference>
<dbReference type="InterPro" id="IPR051313">
    <property type="entry name" value="Bact_iron-sidero_bind"/>
</dbReference>
<dbReference type="Pfam" id="PF01497">
    <property type="entry name" value="Peripla_BP_2"/>
    <property type="match status" value="1"/>
</dbReference>
<dbReference type="Gene3D" id="3.40.50.1980">
    <property type="entry name" value="Nitrogenase molybdenum iron protein domain"/>
    <property type="match status" value="2"/>
</dbReference>
<protein>
    <submittedName>
        <fullName evidence="7">ABC transporter substrate-binding protein</fullName>
    </submittedName>
</protein>
<feature type="domain" description="Fe/B12 periplasmic-binding" evidence="6">
    <location>
        <begin position="98"/>
        <end position="367"/>
    </location>
</feature>
<evidence type="ECO:0000256" key="4">
    <source>
        <dbReference type="ARBA" id="ARBA00022729"/>
    </source>
</evidence>
<dbReference type="InterPro" id="IPR002491">
    <property type="entry name" value="ABC_transptr_periplasmic_BD"/>
</dbReference>
<dbReference type="SUPFAM" id="SSF53807">
    <property type="entry name" value="Helical backbone' metal receptor"/>
    <property type="match status" value="1"/>
</dbReference>
<evidence type="ECO:0000313" key="8">
    <source>
        <dbReference type="Proteomes" id="UP001596378"/>
    </source>
</evidence>
<gene>
    <name evidence="7" type="ORF">ACFQMJ_28110</name>
</gene>
<feature type="region of interest" description="Disordered" evidence="5">
    <location>
        <begin position="46"/>
        <end position="83"/>
    </location>
</feature>
<organism evidence="7 8">
    <name type="scientific">Cohnella cellulosilytica</name>
    <dbReference type="NCBI Taxonomy" id="986710"/>
    <lineage>
        <taxon>Bacteria</taxon>
        <taxon>Bacillati</taxon>
        <taxon>Bacillota</taxon>
        <taxon>Bacilli</taxon>
        <taxon>Bacillales</taxon>
        <taxon>Paenibacillaceae</taxon>
        <taxon>Cohnella</taxon>
    </lineage>
</organism>
<sequence>MFRLEKTVRAERSAVVVRKNVRGIAGLIAVLLAVLLMSACGSSGNDSANASSPAASPSQSQSPSPEASPSPSPSSSSEEAQTRTVKHYYGETEIPLHPQRVAVFGLEDIALSLGAPLVYAYGFDGYYLYDRLKELNVPLSGSADLNPNFEAILAAKPDLIVLQGYFTDQQGYDKLSKIAPTIAFTPGDWKASIVEIGQALGLEDKAQTAIAAYDDKLKQAKEAIAAAAGSANTVVFLRPSDKDLQVFFPSFAPLIYNELGLQPDASIAEFQKESGEDWGINTSLEKLPSITADYVFAIYGGSISSSEEYAKETSAATEVEKLQVWKAMPAVKNDHVFKVSARTWMSSGPIADGSVVDDVRAAVTEAP</sequence>
<evidence type="ECO:0000259" key="6">
    <source>
        <dbReference type="PROSITE" id="PS50983"/>
    </source>
</evidence>
<keyword evidence="8" id="KW-1185">Reference proteome</keyword>
<comment type="caution">
    <text evidence="7">The sequence shown here is derived from an EMBL/GenBank/DDBJ whole genome shotgun (WGS) entry which is preliminary data.</text>
</comment>
<evidence type="ECO:0000313" key="7">
    <source>
        <dbReference type="EMBL" id="MFC7152417.1"/>
    </source>
</evidence>
<accession>A0ABW2FJH8</accession>
<dbReference type="PANTHER" id="PTHR30532">
    <property type="entry name" value="IRON III DICITRATE-BINDING PERIPLASMIC PROTEIN"/>
    <property type="match status" value="1"/>
</dbReference>
<proteinExistence type="inferred from homology"/>
<dbReference type="EMBL" id="JBHTAI010000022">
    <property type="protein sequence ID" value="MFC7152417.1"/>
    <property type="molecule type" value="Genomic_DNA"/>
</dbReference>
<keyword evidence="3" id="KW-0813">Transport</keyword>
<dbReference type="PANTHER" id="PTHR30532:SF1">
    <property type="entry name" value="IRON(3+)-HYDROXAMATE-BINDING PROTEIN FHUD"/>
    <property type="match status" value="1"/>
</dbReference>
<dbReference type="Proteomes" id="UP001596378">
    <property type="component" value="Unassembled WGS sequence"/>
</dbReference>